<evidence type="ECO:0000313" key="2">
    <source>
        <dbReference type="Proteomes" id="UP000005089"/>
    </source>
</evidence>
<evidence type="ECO:0000313" key="1">
    <source>
        <dbReference type="EMBL" id="EEO29558.1"/>
    </source>
</evidence>
<protein>
    <submittedName>
        <fullName evidence="1">Uncharacterized protein</fullName>
    </submittedName>
</protein>
<name>C3X8N2_OXAFO</name>
<keyword evidence="2" id="KW-1185">Reference proteome</keyword>
<dbReference type="HOGENOM" id="CLU_2570532_0_0_4"/>
<gene>
    <name evidence="1" type="ORF">OFBG_00586</name>
</gene>
<dbReference type="Proteomes" id="UP000005089">
    <property type="component" value="Unassembled WGS sequence"/>
</dbReference>
<accession>C3X8N2</accession>
<sequence>MGIPKDEEKRMQYLTEAASLNYLPAVFDLLAIHETVLPGEKSSEEKISHWRSKIDIACRLTEEKSLIYLIKTDLFPEQKGP</sequence>
<reference evidence="1 2" key="1">
    <citation type="submission" date="2009-02" db="EMBL/GenBank/DDBJ databases">
        <title>The Genome Sequence of Oxalobacter formigenes OXCC13.</title>
        <authorList>
            <consortium name="The Broad Institute Genome Sequencing Platform"/>
            <person name="Ward D."/>
            <person name="Young S.K."/>
            <person name="Kodira C.D."/>
            <person name="Zeng Q."/>
            <person name="Koehrsen M."/>
            <person name="Alvarado L."/>
            <person name="Berlin A."/>
            <person name="Borenstein D."/>
            <person name="Chen Z."/>
            <person name="Engels R."/>
            <person name="Freedman E."/>
            <person name="Gellesch M."/>
            <person name="Goldberg J."/>
            <person name="Griggs A."/>
            <person name="Gujja S."/>
            <person name="Heiman D."/>
            <person name="Hepburn T."/>
            <person name="Howarth C."/>
            <person name="Jen D."/>
            <person name="Larson L."/>
            <person name="Lewis B."/>
            <person name="Mehta T."/>
            <person name="Park D."/>
            <person name="Pearson M."/>
            <person name="Roberts A."/>
            <person name="Saif S."/>
            <person name="Shea T."/>
            <person name="Shenoy N."/>
            <person name="Sisk P."/>
            <person name="Stolte C."/>
            <person name="Sykes S."/>
            <person name="Walk T."/>
            <person name="White J."/>
            <person name="Yandava C."/>
            <person name="Allison M.J."/>
            <person name="Lander E."/>
            <person name="Nusbaum C."/>
            <person name="Galagan J."/>
            <person name="Birren B."/>
        </authorList>
    </citation>
    <scope>NUCLEOTIDE SEQUENCE [LARGE SCALE GENOMIC DNA]</scope>
    <source>
        <strain evidence="1 2">OXCC13</strain>
    </source>
</reference>
<proteinExistence type="predicted"/>
<organism evidence="1 2">
    <name type="scientific">Oxalobacter formigenes OXCC13</name>
    <dbReference type="NCBI Taxonomy" id="556269"/>
    <lineage>
        <taxon>Bacteria</taxon>
        <taxon>Pseudomonadati</taxon>
        <taxon>Pseudomonadota</taxon>
        <taxon>Betaproteobacteria</taxon>
        <taxon>Burkholderiales</taxon>
        <taxon>Oxalobacteraceae</taxon>
        <taxon>Oxalobacter</taxon>
    </lineage>
</organism>
<dbReference type="EMBL" id="GG658170">
    <property type="protein sequence ID" value="EEO29558.1"/>
    <property type="molecule type" value="Genomic_DNA"/>
</dbReference>
<dbReference type="AlphaFoldDB" id="C3X8N2"/>